<keyword evidence="1" id="KW-0472">Membrane</keyword>
<dbReference type="PANTHER" id="PTHR31321">
    <property type="entry name" value="ACYL-COA THIOESTER HYDROLASE YBHC-RELATED"/>
    <property type="match status" value="1"/>
</dbReference>
<dbReference type="EMBL" id="JAJJMA010230737">
    <property type="protein sequence ID" value="MCL7042060.1"/>
    <property type="molecule type" value="Genomic_DNA"/>
</dbReference>
<dbReference type="InterPro" id="IPR012334">
    <property type="entry name" value="Pectin_lyas_fold"/>
</dbReference>
<dbReference type="InterPro" id="IPR011050">
    <property type="entry name" value="Pectin_lyase_fold/virulence"/>
</dbReference>
<accession>A0AA42AW17</accession>
<keyword evidence="1" id="KW-0812">Transmembrane</keyword>
<reference evidence="2" key="1">
    <citation type="submission" date="2022-03" db="EMBL/GenBank/DDBJ databases">
        <title>A functionally conserved STORR gene fusion in Papaver species that diverged 16.8 million years ago.</title>
        <authorList>
            <person name="Catania T."/>
        </authorList>
    </citation>
    <scope>NUCLEOTIDE SEQUENCE</scope>
    <source>
        <strain evidence="2">S-191538</strain>
    </source>
</reference>
<dbReference type="AlphaFoldDB" id="A0AA42AW17"/>
<evidence type="ECO:0000313" key="3">
    <source>
        <dbReference type="Proteomes" id="UP001177140"/>
    </source>
</evidence>
<proteinExistence type="predicted"/>
<evidence type="ECO:0000256" key="1">
    <source>
        <dbReference type="SAM" id="Phobius"/>
    </source>
</evidence>
<name>A0AA42AW17_PAPNU</name>
<organism evidence="2 3">
    <name type="scientific">Papaver nudicaule</name>
    <name type="common">Iceland poppy</name>
    <dbReference type="NCBI Taxonomy" id="74823"/>
    <lineage>
        <taxon>Eukaryota</taxon>
        <taxon>Viridiplantae</taxon>
        <taxon>Streptophyta</taxon>
        <taxon>Embryophyta</taxon>
        <taxon>Tracheophyta</taxon>
        <taxon>Spermatophyta</taxon>
        <taxon>Magnoliopsida</taxon>
        <taxon>Ranunculales</taxon>
        <taxon>Papaveraceae</taxon>
        <taxon>Papaveroideae</taxon>
        <taxon>Papaver</taxon>
    </lineage>
</organism>
<gene>
    <name evidence="2" type="ORF">MKW94_008121</name>
</gene>
<keyword evidence="1" id="KW-1133">Transmembrane helix</keyword>
<feature type="transmembrane region" description="Helical" evidence="1">
    <location>
        <begin position="17"/>
        <end position="37"/>
    </location>
</feature>
<evidence type="ECO:0008006" key="4">
    <source>
        <dbReference type="Google" id="ProtNLM"/>
    </source>
</evidence>
<dbReference type="Proteomes" id="UP001177140">
    <property type="component" value="Unassembled WGS sequence"/>
</dbReference>
<protein>
    <recommendedName>
        <fullName evidence="4">Pectinesterase</fullName>
    </recommendedName>
</protein>
<evidence type="ECO:0000313" key="2">
    <source>
        <dbReference type="EMBL" id="MCL7042060.1"/>
    </source>
</evidence>
<dbReference type="SUPFAM" id="SSF51126">
    <property type="entry name" value="Pectin lyase-like"/>
    <property type="match status" value="1"/>
</dbReference>
<comment type="caution">
    <text evidence="2">The sequence shown here is derived from an EMBL/GenBank/DDBJ whole genome shotgun (WGS) entry which is preliminary data.</text>
</comment>
<dbReference type="PANTHER" id="PTHR31321:SF72">
    <property type="entry name" value="PECTINESTERASE 11-RELATED"/>
    <property type="match status" value="1"/>
</dbReference>
<keyword evidence="3" id="KW-1185">Reference proteome</keyword>
<dbReference type="GO" id="GO:0030599">
    <property type="term" value="F:pectinesterase activity"/>
    <property type="evidence" value="ECO:0007669"/>
    <property type="project" value="TreeGrafter"/>
</dbReference>
<sequence>MEFSAAVSIDEICNGPVILPACILIVFCVLYLPSILCNTREIYKFQILKTMPSRFVKTHINMTPIYYRFCYIEGGDFICGNAAYILKCHLRSLSKGPGAITAQGRANVNTEYIFLGCSIARGHLCLHYMPDHVILPVGWSDSGDPTKQRQYNYYGGGANVTGRGDWSHVISDEEAETMIGGRKWLWPIPIRFH</sequence>
<dbReference type="Gene3D" id="2.160.20.10">
    <property type="entry name" value="Single-stranded right-handed beta-helix, Pectin lyase-like"/>
    <property type="match status" value="1"/>
</dbReference>
<dbReference type="GO" id="GO:0045490">
    <property type="term" value="P:pectin catabolic process"/>
    <property type="evidence" value="ECO:0007669"/>
    <property type="project" value="TreeGrafter"/>
</dbReference>